<protein>
    <submittedName>
        <fullName evidence="2">Acetyltransferase, RimI family</fullName>
    </submittedName>
</protein>
<dbReference type="Gene3D" id="3.40.630.30">
    <property type="match status" value="1"/>
</dbReference>
<keyword evidence="3" id="KW-1185">Reference proteome</keyword>
<dbReference type="RefSeq" id="WP_094325637.1">
    <property type="nucleotide sequence ID" value="NZ_CP022347.1"/>
</dbReference>
<dbReference type="PROSITE" id="PS51186">
    <property type="entry name" value="GNAT"/>
    <property type="match status" value="1"/>
</dbReference>
<evidence type="ECO:0000313" key="2">
    <source>
        <dbReference type="EMBL" id="ASQ30834.1"/>
    </source>
</evidence>
<accession>A0A222MXI4</accession>
<dbReference type="InterPro" id="IPR016181">
    <property type="entry name" value="Acyl_CoA_acyltransferase"/>
</dbReference>
<dbReference type="EMBL" id="CP022347">
    <property type="protein sequence ID" value="ASQ30834.1"/>
    <property type="molecule type" value="Genomic_DNA"/>
</dbReference>
<dbReference type="Pfam" id="PF00583">
    <property type="entry name" value="Acetyltransf_1"/>
    <property type="match status" value="1"/>
</dbReference>
<reference evidence="2 3" key="1">
    <citation type="submission" date="2017-07" db="EMBL/GenBank/DDBJ databases">
        <title>Analysis of two Campylobacter avium genomes and identification of a novel hippuricase gene.</title>
        <authorList>
            <person name="Miller W.G."/>
            <person name="Chapman M.H."/>
            <person name="Yee E."/>
            <person name="Revez J."/>
            <person name="Bono J.L."/>
            <person name="Rossi M."/>
        </authorList>
    </citation>
    <scope>NUCLEOTIDE SEQUENCE [LARGE SCALE GENOMIC DNA]</scope>
    <source>
        <strain evidence="2 3">LMG 24591</strain>
    </source>
</reference>
<keyword evidence="2" id="KW-0808">Transferase</keyword>
<name>A0A222MXI4_9BACT</name>
<feature type="domain" description="N-acetyltransferase" evidence="1">
    <location>
        <begin position="109"/>
        <end position="233"/>
    </location>
</feature>
<dbReference type="GO" id="GO:0016747">
    <property type="term" value="F:acyltransferase activity, transferring groups other than amino-acyl groups"/>
    <property type="evidence" value="ECO:0007669"/>
    <property type="project" value="InterPro"/>
</dbReference>
<dbReference type="SUPFAM" id="SSF55729">
    <property type="entry name" value="Acyl-CoA N-acyltransferases (Nat)"/>
    <property type="match status" value="1"/>
</dbReference>
<evidence type="ECO:0000313" key="3">
    <source>
        <dbReference type="Proteomes" id="UP000201169"/>
    </source>
</evidence>
<organism evidence="2 3">
    <name type="scientific">Campylobacter avium LMG 24591</name>
    <dbReference type="NCBI Taxonomy" id="522484"/>
    <lineage>
        <taxon>Bacteria</taxon>
        <taxon>Pseudomonadati</taxon>
        <taxon>Campylobacterota</taxon>
        <taxon>Epsilonproteobacteria</taxon>
        <taxon>Campylobacterales</taxon>
        <taxon>Campylobacteraceae</taxon>
        <taxon>Campylobacter</taxon>
    </lineage>
</organism>
<dbReference type="KEGG" id="cavi:CAV_1208"/>
<evidence type="ECO:0000259" key="1">
    <source>
        <dbReference type="PROSITE" id="PS51186"/>
    </source>
</evidence>
<dbReference type="AlphaFoldDB" id="A0A222MXI4"/>
<dbReference type="Proteomes" id="UP000201169">
    <property type="component" value="Chromosome"/>
</dbReference>
<proteinExistence type="predicted"/>
<sequence length="233" mass="28251">MSEFKEFEEDFKKGFLLSNFTNSLDELEKMKIKKLKNSYFFKDKNLNLLYYFINEEENFYLDKTYITLFAKNEKMLSKHQNFLRKNSFVLCEHYRQMKLENKGQNYEAKDIEKCLKDEKKELISFMLEYFNKDYIFYYNEENLDENNALIYKKNGFIKAGLIFSTSLNQANIDFIASSEKGLAKELMQGFFKLNKEAKFFKLFVKDDNERAIKFYEKFGFKFNDTVLNFYKNF</sequence>
<dbReference type="OrthoDB" id="9800193at2"/>
<gene>
    <name evidence="2" type="ORF">CAV_1208</name>
</gene>
<dbReference type="InterPro" id="IPR000182">
    <property type="entry name" value="GNAT_dom"/>
</dbReference>